<feature type="transmembrane region" description="Helical" evidence="2">
    <location>
        <begin position="34"/>
        <end position="56"/>
    </location>
</feature>
<evidence type="ECO:0000256" key="2">
    <source>
        <dbReference type="SAM" id="Phobius"/>
    </source>
</evidence>
<name>A0ABS2LB89_9CELL</name>
<dbReference type="EMBL" id="JAFBBO010000001">
    <property type="protein sequence ID" value="MBM7477587.1"/>
    <property type="molecule type" value="Genomic_DNA"/>
</dbReference>
<organism evidence="3 4">
    <name type="scientific">Oerskovia jenensis</name>
    <dbReference type="NCBI Taxonomy" id="162169"/>
    <lineage>
        <taxon>Bacteria</taxon>
        <taxon>Bacillati</taxon>
        <taxon>Actinomycetota</taxon>
        <taxon>Actinomycetes</taxon>
        <taxon>Micrococcales</taxon>
        <taxon>Cellulomonadaceae</taxon>
        <taxon>Oerskovia</taxon>
    </lineage>
</organism>
<feature type="region of interest" description="Disordered" evidence="1">
    <location>
        <begin position="1"/>
        <end position="27"/>
    </location>
</feature>
<evidence type="ECO:0000313" key="4">
    <source>
        <dbReference type="Proteomes" id="UP000698059"/>
    </source>
</evidence>
<dbReference type="RefSeq" id="WP_205305848.1">
    <property type="nucleotide sequence ID" value="NZ_BAAAVF010000010.1"/>
</dbReference>
<evidence type="ECO:0000256" key="1">
    <source>
        <dbReference type="SAM" id="MobiDB-lite"/>
    </source>
</evidence>
<keyword evidence="2" id="KW-1133">Transmembrane helix</keyword>
<dbReference type="Proteomes" id="UP000698059">
    <property type="component" value="Unassembled WGS sequence"/>
</dbReference>
<sequence length="141" mass="15754">MARSPAREVYPPLDADEPPHAPGRRRRAGLHGPVTSGWLLVASVSQLGAFIVVLWSGLRAFPVMTLPVAALLVGAVLLAHWSTSLAVFAVGRARFRCLERRYVTWLDGLSADQRAEHCRRAQHRLEEHRTAPRHWVVPADW</sequence>
<keyword evidence="2" id="KW-0812">Transmembrane</keyword>
<evidence type="ECO:0008006" key="5">
    <source>
        <dbReference type="Google" id="ProtNLM"/>
    </source>
</evidence>
<gene>
    <name evidence="3" type="ORF">JOD49_000507</name>
</gene>
<feature type="transmembrane region" description="Helical" evidence="2">
    <location>
        <begin position="68"/>
        <end position="91"/>
    </location>
</feature>
<reference evidence="3 4" key="1">
    <citation type="submission" date="2021-01" db="EMBL/GenBank/DDBJ databases">
        <title>Sequencing the genomes of 1000 actinobacteria strains.</title>
        <authorList>
            <person name="Klenk H.-P."/>
        </authorList>
    </citation>
    <scope>NUCLEOTIDE SEQUENCE [LARGE SCALE GENOMIC DNA]</scope>
    <source>
        <strain evidence="3 4">DSM 46000</strain>
    </source>
</reference>
<keyword evidence="4" id="KW-1185">Reference proteome</keyword>
<protein>
    <recommendedName>
        <fullName evidence="5">PrgI family protein</fullName>
    </recommendedName>
</protein>
<proteinExistence type="predicted"/>
<evidence type="ECO:0000313" key="3">
    <source>
        <dbReference type="EMBL" id="MBM7477587.1"/>
    </source>
</evidence>
<comment type="caution">
    <text evidence="3">The sequence shown here is derived from an EMBL/GenBank/DDBJ whole genome shotgun (WGS) entry which is preliminary data.</text>
</comment>
<keyword evidence="2" id="KW-0472">Membrane</keyword>
<accession>A0ABS2LB89</accession>